<sequence>IEVRKGSAVLAAKTDTPHAARSCTQMVVRNTAGRTRTPPQLAVTTTRLQDVRRSMSPGVVVRVKVGQWTRRVEVGEPQAETTQATVESFRATVKRVGGQRPSAMFTSLSEEKTFTLRMTEEMARRLASSLYREVEIVAKATRGKDGAIEEGVLTDFDPVVAGDACEAWSDWFESSSQEWNEVKDIEGELGRNRPKTTT</sequence>
<evidence type="ECO:0000313" key="1">
    <source>
        <dbReference type="EMBL" id="GAG20324.1"/>
    </source>
</evidence>
<reference evidence="1" key="1">
    <citation type="journal article" date="2014" name="Front. Microbiol.">
        <title>High frequency of phylogenetically diverse reductive dehalogenase-homologous genes in deep subseafloor sedimentary metagenomes.</title>
        <authorList>
            <person name="Kawai M."/>
            <person name="Futagami T."/>
            <person name="Toyoda A."/>
            <person name="Takaki Y."/>
            <person name="Nishi S."/>
            <person name="Hori S."/>
            <person name="Arai W."/>
            <person name="Tsubouchi T."/>
            <person name="Morono Y."/>
            <person name="Uchiyama I."/>
            <person name="Ito T."/>
            <person name="Fujiyama A."/>
            <person name="Inagaki F."/>
            <person name="Takami H."/>
        </authorList>
    </citation>
    <scope>NUCLEOTIDE SEQUENCE</scope>
    <source>
        <strain evidence="1">Expedition CK06-06</strain>
    </source>
</reference>
<accession>X0VPK1</accession>
<dbReference type="EMBL" id="BARS01030310">
    <property type="protein sequence ID" value="GAG20324.1"/>
    <property type="molecule type" value="Genomic_DNA"/>
</dbReference>
<proteinExistence type="predicted"/>
<dbReference type="AlphaFoldDB" id="X0VPK1"/>
<organism evidence="1">
    <name type="scientific">marine sediment metagenome</name>
    <dbReference type="NCBI Taxonomy" id="412755"/>
    <lineage>
        <taxon>unclassified sequences</taxon>
        <taxon>metagenomes</taxon>
        <taxon>ecological metagenomes</taxon>
    </lineage>
</organism>
<protein>
    <submittedName>
        <fullName evidence="1">Uncharacterized protein</fullName>
    </submittedName>
</protein>
<feature type="non-terminal residue" evidence="1">
    <location>
        <position position="1"/>
    </location>
</feature>
<comment type="caution">
    <text evidence="1">The sequence shown here is derived from an EMBL/GenBank/DDBJ whole genome shotgun (WGS) entry which is preliminary data.</text>
</comment>
<gene>
    <name evidence="1" type="ORF">S01H1_47278</name>
</gene>
<name>X0VPK1_9ZZZZ</name>